<accession>A0AAV4XP00</accession>
<organism evidence="2 3">
    <name type="scientific">Caerostris extrusa</name>
    <name type="common">Bark spider</name>
    <name type="synonym">Caerostris bankana</name>
    <dbReference type="NCBI Taxonomy" id="172846"/>
    <lineage>
        <taxon>Eukaryota</taxon>
        <taxon>Metazoa</taxon>
        <taxon>Ecdysozoa</taxon>
        <taxon>Arthropoda</taxon>
        <taxon>Chelicerata</taxon>
        <taxon>Arachnida</taxon>
        <taxon>Araneae</taxon>
        <taxon>Araneomorphae</taxon>
        <taxon>Entelegynae</taxon>
        <taxon>Araneoidea</taxon>
        <taxon>Araneidae</taxon>
        <taxon>Caerostris</taxon>
    </lineage>
</organism>
<protein>
    <submittedName>
        <fullName evidence="2">Uncharacterized protein</fullName>
    </submittedName>
</protein>
<keyword evidence="3" id="KW-1185">Reference proteome</keyword>
<evidence type="ECO:0000313" key="2">
    <source>
        <dbReference type="EMBL" id="GIY95670.1"/>
    </source>
</evidence>
<sequence length="91" mass="10300">MVTEEGYMKLALKVTEVSWQSKEIHTVVNELLGRGSTIFSKLHHWLRTSCIFTQGPDSLNKWQLPSGGSDFAKETTEAPKYKADSHPLSHR</sequence>
<dbReference type="EMBL" id="BPLR01017947">
    <property type="protein sequence ID" value="GIY95670.1"/>
    <property type="molecule type" value="Genomic_DNA"/>
</dbReference>
<feature type="compositionally biased region" description="Basic and acidic residues" evidence="1">
    <location>
        <begin position="71"/>
        <end position="91"/>
    </location>
</feature>
<evidence type="ECO:0000256" key="1">
    <source>
        <dbReference type="SAM" id="MobiDB-lite"/>
    </source>
</evidence>
<reference evidence="2 3" key="1">
    <citation type="submission" date="2021-06" db="EMBL/GenBank/DDBJ databases">
        <title>Caerostris extrusa draft genome.</title>
        <authorList>
            <person name="Kono N."/>
            <person name="Arakawa K."/>
        </authorList>
    </citation>
    <scope>NUCLEOTIDE SEQUENCE [LARGE SCALE GENOMIC DNA]</scope>
</reference>
<evidence type="ECO:0000313" key="3">
    <source>
        <dbReference type="Proteomes" id="UP001054945"/>
    </source>
</evidence>
<name>A0AAV4XP00_CAEEX</name>
<feature type="region of interest" description="Disordered" evidence="1">
    <location>
        <begin position="63"/>
        <end position="91"/>
    </location>
</feature>
<dbReference type="Proteomes" id="UP001054945">
    <property type="component" value="Unassembled WGS sequence"/>
</dbReference>
<proteinExistence type="predicted"/>
<dbReference type="AlphaFoldDB" id="A0AAV4XP00"/>
<comment type="caution">
    <text evidence="2">The sequence shown here is derived from an EMBL/GenBank/DDBJ whole genome shotgun (WGS) entry which is preliminary data.</text>
</comment>
<gene>
    <name evidence="2" type="ORF">CEXT_429511</name>
</gene>